<evidence type="ECO:0000313" key="1">
    <source>
        <dbReference type="EMBL" id="AUQ95959.1"/>
    </source>
</evidence>
<reference evidence="1 2" key="2">
    <citation type="journal article" date="2017" name="Int. J. Syst. Evol. Microbiol.">
        <title>Adaptation of Surface-Associated Bacteria to the Open Ocean: A Genomically Distinct Subpopulation of Phaeobacter gallaeciensis Colonizes Pacific Mesozooplankton.</title>
        <authorList>
            <person name="Freese H.M."/>
            <person name="Methner A."/>
            <person name="Overmann J."/>
        </authorList>
    </citation>
    <scope>NUCLEOTIDE SEQUENCE [LARGE SCALE GENOMIC DNA]</scope>
    <source>
        <strain evidence="1 2">P66</strain>
    </source>
</reference>
<protein>
    <submittedName>
        <fullName evidence="1">Uncharacterized protein</fullName>
    </submittedName>
</protein>
<gene>
    <name evidence="1" type="ORF">PhaeoP66_03217</name>
</gene>
<dbReference type="RefSeq" id="WP_102874974.1">
    <property type="nucleotide sequence ID" value="NZ_CP010705.1"/>
</dbReference>
<evidence type="ECO:0000313" key="2">
    <source>
        <dbReference type="Proteomes" id="UP000236536"/>
    </source>
</evidence>
<dbReference type="Proteomes" id="UP000236536">
    <property type="component" value="Chromosome"/>
</dbReference>
<reference evidence="1 2" key="1">
    <citation type="journal article" date="2017" name="Genome Biol. Evol.">
        <title>Trajectories and Drivers of Genome Evolution in Surface-Associated Marine Phaeobacter.</title>
        <authorList>
            <person name="Freese H.M."/>
            <person name="Sikorski J."/>
            <person name="Bunk B."/>
            <person name="Scheuner C."/>
            <person name="Meier-Kolthoff J.P."/>
            <person name="Sproer C."/>
            <person name="Gram L."/>
            <person name="Overmann J."/>
        </authorList>
    </citation>
    <scope>NUCLEOTIDE SEQUENCE [LARGE SCALE GENOMIC DNA]</scope>
    <source>
        <strain evidence="1 2">P66</strain>
    </source>
</reference>
<dbReference type="EMBL" id="CP010705">
    <property type="protein sequence ID" value="AUQ95959.1"/>
    <property type="molecule type" value="Genomic_DNA"/>
</dbReference>
<name>A0ABN5GSG6_9RHOB</name>
<organism evidence="1 2">
    <name type="scientific">Phaeobacter inhibens</name>
    <dbReference type="NCBI Taxonomy" id="221822"/>
    <lineage>
        <taxon>Bacteria</taxon>
        <taxon>Pseudomonadati</taxon>
        <taxon>Pseudomonadota</taxon>
        <taxon>Alphaproteobacteria</taxon>
        <taxon>Rhodobacterales</taxon>
        <taxon>Roseobacteraceae</taxon>
        <taxon>Phaeobacter</taxon>
    </lineage>
</organism>
<sequence>MLDRRGILRLIGGGIATGATVDPKSLARDVAKAGPMAPTQNLEPMNQTSVGIVGGSPCGINDMLRALHRKNDHYGNFSVPEHIQGKKSWSQAFKNSEAAKERDEFHRLIERLERDRGLAEMLAKKLGFG</sequence>
<proteinExistence type="predicted"/>
<accession>A0ABN5GSG6</accession>
<keyword evidence="2" id="KW-1185">Reference proteome</keyword>